<comment type="function">
    <text evidence="10">Plays an important role in bacterial chemotaxis signal transduction pathway by accelerating the dephosphorylation of phosphorylated CheY (CheY-P).</text>
</comment>
<dbReference type="GO" id="GO:0050920">
    <property type="term" value="P:regulation of chemotaxis"/>
    <property type="evidence" value="ECO:0007669"/>
    <property type="project" value="InterPro"/>
</dbReference>
<dbReference type="PANTHER" id="PTHR43693">
    <property type="entry name" value="PROTEIN PHOSPHATASE CHEZ"/>
    <property type="match status" value="1"/>
</dbReference>
<keyword evidence="8 10" id="KW-0904">Protein phosphatase</keyword>
<evidence type="ECO:0000256" key="1">
    <source>
        <dbReference type="ARBA" id="ARBA00004496"/>
    </source>
</evidence>
<dbReference type="AlphaFoldDB" id="A0A5E4W4T6"/>
<evidence type="ECO:0000256" key="5">
    <source>
        <dbReference type="ARBA" id="ARBA00022500"/>
    </source>
</evidence>
<reference evidence="12 13" key="1">
    <citation type="submission" date="2019-08" db="EMBL/GenBank/DDBJ databases">
        <authorList>
            <person name="Peeters C."/>
        </authorList>
    </citation>
    <scope>NUCLEOTIDE SEQUENCE [LARGE SCALE GENOMIC DNA]</scope>
    <source>
        <strain evidence="12 13">LMG 30175</strain>
    </source>
</reference>
<dbReference type="Gene3D" id="1.10.287.500">
    <property type="entry name" value="Helix hairpin bin"/>
    <property type="match status" value="1"/>
</dbReference>
<evidence type="ECO:0000256" key="11">
    <source>
        <dbReference type="PIRSR" id="PIRSR002884-1"/>
    </source>
</evidence>
<evidence type="ECO:0000256" key="9">
    <source>
        <dbReference type="ARBA" id="ARBA00029599"/>
    </source>
</evidence>
<dbReference type="Proteomes" id="UP000414233">
    <property type="component" value="Unassembled WGS sequence"/>
</dbReference>
<dbReference type="GO" id="GO:0009288">
    <property type="term" value="C:bacterial-type flagellum"/>
    <property type="evidence" value="ECO:0007669"/>
    <property type="project" value="InterPro"/>
</dbReference>
<feature type="site" description="Enhances dephosphorylation of CheY-P" evidence="11">
    <location>
        <position position="156"/>
    </location>
</feature>
<name>A0A5E4W4T6_9BURK</name>
<dbReference type="GO" id="GO:0004721">
    <property type="term" value="F:phosphoprotein phosphatase activity"/>
    <property type="evidence" value="ECO:0007669"/>
    <property type="project" value="UniProtKB-KW"/>
</dbReference>
<dbReference type="SUPFAM" id="SSF75708">
    <property type="entry name" value="Chemotaxis phosphatase CheZ"/>
    <property type="match status" value="1"/>
</dbReference>
<comment type="subunit">
    <text evidence="10">Homodimer.</text>
</comment>
<protein>
    <recommendedName>
        <fullName evidence="3 10">Protein phosphatase CheZ</fullName>
        <ecNumber evidence="10">3.1.3.-</ecNumber>
    </recommendedName>
    <alternativeName>
        <fullName evidence="9 10">Chemotaxis protein CheZ</fullName>
    </alternativeName>
</protein>
<evidence type="ECO:0000256" key="10">
    <source>
        <dbReference type="PIRNR" id="PIRNR002884"/>
    </source>
</evidence>
<gene>
    <name evidence="12" type="ORF">PTE30175_02957</name>
</gene>
<evidence type="ECO:0000313" key="13">
    <source>
        <dbReference type="Proteomes" id="UP000414233"/>
    </source>
</evidence>
<dbReference type="InterPro" id="IPR007439">
    <property type="entry name" value="Chemotax_Pase_CheZ"/>
</dbReference>
<dbReference type="GO" id="GO:0097588">
    <property type="term" value="P:archaeal or bacterial-type flagellum-dependent cell motility"/>
    <property type="evidence" value="ECO:0007669"/>
    <property type="project" value="UniProtKB-KW"/>
</dbReference>
<evidence type="ECO:0000256" key="7">
    <source>
        <dbReference type="ARBA" id="ARBA00022801"/>
    </source>
</evidence>
<dbReference type="GO" id="GO:0005737">
    <property type="term" value="C:cytoplasm"/>
    <property type="evidence" value="ECO:0007669"/>
    <property type="project" value="UniProtKB-SubCell"/>
</dbReference>
<evidence type="ECO:0000256" key="3">
    <source>
        <dbReference type="ARBA" id="ARBA00018484"/>
    </source>
</evidence>
<evidence type="ECO:0000256" key="8">
    <source>
        <dbReference type="ARBA" id="ARBA00022912"/>
    </source>
</evidence>
<evidence type="ECO:0000256" key="2">
    <source>
        <dbReference type="ARBA" id="ARBA00005908"/>
    </source>
</evidence>
<dbReference type="EMBL" id="CABPRZ010000011">
    <property type="protein sequence ID" value="VVE19163.1"/>
    <property type="molecule type" value="Genomic_DNA"/>
</dbReference>
<dbReference type="PIRSF" id="PIRSF002884">
    <property type="entry name" value="CheZ"/>
    <property type="match status" value="1"/>
</dbReference>
<comment type="subcellular location">
    <subcellularLocation>
        <location evidence="1 10">Cytoplasm</location>
    </subcellularLocation>
</comment>
<keyword evidence="7 10" id="KW-0378">Hydrolase</keyword>
<keyword evidence="5 10" id="KW-0145">Chemotaxis</keyword>
<dbReference type="EC" id="3.1.3.-" evidence="10"/>
<dbReference type="GO" id="GO:0006935">
    <property type="term" value="P:chemotaxis"/>
    <property type="evidence" value="ECO:0007669"/>
    <property type="project" value="UniProtKB-KW"/>
</dbReference>
<dbReference type="Pfam" id="PF04344">
    <property type="entry name" value="CheZ"/>
    <property type="match status" value="1"/>
</dbReference>
<dbReference type="PANTHER" id="PTHR43693:SF1">
    <property type="entry name" value="PROTEIN PHOSPHATASE CHEZ"/>
    <property type="match status" value="1"/>
</dbReference>
<organism evidence="12 13">
    <name type="scientific">Pandoraea terrae</name>
    <dbReference type="NCBI Taxonomy" id="1537710"/>
    <lineage>
        <taxon>Bacteria</taxon>
        <taxon>Pseudomonadati</taxon>
        <taxon>Pseudomonadota</taxon>
        <taxon>Betaproteobacteria</taxon>
        <taxon>Burkholderiales</taxon>
        <taxon>Burkholderiaceae</taxon>
        <taxon>Pandoraea</taxon>
    </lineage>
</organism>
<dbReference type="NCBIfam" id="NF008368">
    <property type="entry name" value="PRK11166.1"/>
    <property type="match status" value="1"/>
</dbReference>
<keyword evidence="4 10" id="KW-0963">Cytoplasm</keyword>
<evidence type="ECO:0000313" key="12">
    <source>
        <dbReference type="EMBL" id="VVE19163.1"/>
    </source>
</evidence>
<accession>A0A5E4W4T6</accession>
<evidence type="ECO:0000256" key="4">
    <source>
        <dbReference type="ARBA" id="ARBA00022490"/>
    </source>
</evidence>
<dbReference type="RefSeq" id="WP_420819637.1">
    <property type="nucleotide sequence ID" value="NZ_CABPRZ010000011.1"/>
</dbReference>
<evidence type="ECO:0000256" key="6">
    <source>
        <dbReference type="ARBA" id="ARBA00022779"/>
    </source>
</evidence>
<keyword evidence="13" id="KW-1185">Reference proteome</keyword>
<sequence>MTQQASTDWQAALSGAELEGDPAERMLMRVGQLTRMLRDNLRELGLDKQLEHAAEAIPDARDRLNYVATLTEQAAVRALTAIELAKPIQDRLESQANALDTRWASWFAEPLAVDEARKLVTETRGFLRAVPDDTRATNAHLMEIMMAQDFQDLTGQVIKKVMDVVYEIEQHLLQVLLENLPPEKRKEAKDSLMNGPQIHKDGRADVVADQGQVDDLLASLGF</sequence>
<dbReference type="InterPro" id="IPR050992">
    <property type="entry name" value="CheZ_family_phosphatases"/>
</dbReference>
<comment type="similarity">
    <text evidence="2 10">Belongs to the CheZ family.</text>
</comment>
<proteinExistence type="inferred from homology"/>
<keyword evidence="6 10" id="KW-0283">Flagellar rotation</keyword>